<evidence type="ECO:0000313" key="4">
    <source>
        <dbReference type="Proteomes" id="UP000799537"/>
    </source>
</evidence>
<organism evidence="3 4">
    <name type="scientific">Zasmidium cellare ATCC 36951</name>
    <dbReference type="NCBI Taxonomy" id="1080233"/>
    <lineage>
        <taxon>Eukaryota</taxon>
        <taxon>Fungi</taxon>
        <taxon>Dikarya</taxon>
        <taxon>Ascomycota</taxon>
        <taxon>Pezizomycotina</taxon>
        <taxon>Dothideomycetes</taxon>
        <taxon>Dothideomycetidae</taxon>
        <taxon>Mycosphaerellales</taxon>
        <taxon>Mycosphaerellaceae</taxon>
        <taxon>Zasmidium</taxon>
    </lineage>
</organism>
<sequence length="353" mass="38171">MSLNLTVTIPLETAAILRKAHDSRTADQDVDSALFTVANAVIDAVKALPWSITTSPALEENRNLSPYGVLTPPLSTYSKESSSYSRELSGSFSRQPSDSYSQGNSSGISYTGRPLPDPNSEFVIASRSTSASIPASVPEGGSASSSESDSWWSARESYYDDFSIDIVDIVNGEEEIYYLSVTGTMTVEEVAFRAEQVSGVPAEALRLVWRGYRLNQPDATLSTYGIGDGSKLHLLRKAPSVDTLPASDCEEEEPCQPYPGYEIIVQTVGDKQIPLLVQGETTTAELASAVFDRQGICPGLQRLVHRGNVIFDGYAYDSGEAHLIYTLEELGIGPESVITLYFCNTMRSIGSST</sequence>
<dbReference type="SMART" id="SM00213">
    <property type="entry name" value="UBQ"/>
    <property type="match status" value="2"/>
</dbReference>
<protein>
    <recommendedName>
        <fullName evidence="2">Ubiquitin-like domain-containing protein</fullName>
    </recommendedName>
</protein>
<dbReference type="Gene3D" id="3.10.20.90">
    <property type="entry name" value="Phosphatidylinositol 3-kinase Catalytic Subunit, Chain A, domain 1"/>
    <property type="match status" value="2"/>
</dbReference>
<proteinExistence type="predicted"/>
<dbReference type="EMBL" id="ML993600">
    <property type="protein sequence ID" value="KAF2165517.1"/>
    <property type="molecule type" value="Genomic_DNA"/>
</dbReference>
<dbReference type="SUPFAM" id="SSF54236">
    <property type="entry name" value="Ubiquitin-like"/>
    <property type="match status" value="2"/>
</dbReference>
<accession>A0A6A6CE69</accession>
<dbReference type="AlphaFoldDB" id="A0A6A6CE69"/>
<dbReference type="GeneID" id="54560487"/>
<dbReference type="Proteomes" id="UP000799537">
    <property type="component" value="Unassembled WGS sequence"/>
</dbReference>
<gene>
    <name evidence="3" type="ORF">M409DRAFT_24369</name>
</gene>
<evidence type="ECO:0000313" key="3">
    <source>
        <dbReference type="EMBL" id="KAF2165517.1"/>
    </source>
</evidence>
<dbReference type="PROSITE" id="PS50053">
    <property type="entry name" value="UBIQUITIN_2"/>
    <property type="match status" value="2"/>
</dbReference>
<evidence type="ECO:0000259" key="2">
    <source>
        <dbReference type="PROSITE" id="PS50053"/>
    </source>
</evidence>
<name>A0A6A6CE69_ZASCE</name>
<evidence type="ECO:0000256" key="1">
    <source>
        <dbReference type="SAM" id="MobiDB-lite"/>
    </source>
</evidence>
<dbReference type="OrthoDB" id="1043111at2759"/>
<dbReference type="RefSeq" id="XP_033666406.1">
    <property type="nucleotide sequence ID" value="XM_033807215.1"/>
</dbReference>
<feature type="region of interest" description="Disordered" evidence="1">
    <location>
        <begin position="86"/>
        <end position="112"/>
    </location>
</feature>
<dbReference type="CDD" id="cd17039">
    <property type="entry name" value="Ubl_ubiquitin_like"/>
    <property type="match status" value="1"/>
</dbReference>
<feature type="compositionally biased region" description="Polar residues" evidence="1">
    <location>
        <begin position="95"/>
        <end position="109"/>
    </location>
</feature>
<reference evidence="3" key="1">
    <citation type="journal article" date="2020" name="Stud. Mycol.">
        <title>101 Dothideomycetes genomes: a test case for predicting lifestyles and emergence of pathogens.</title>
        <authorList>
            <person name="Haridas S."/>
            <person name="Albert R."/>
            <person name="Binder M."/>
            <person name="Bloem J."/>
            <person name="Labutti K."/>
            <person name="Salamov A."/>
            <person name="Andreopoulos B."/>
            <person name="Baker S."/>
            <person name="Barry K."/>
            <person name="Bills G."/>
            <person name="Bluhm B."/>
            <person name="Cannon C."/>
            <person name="Castanera R."/>
            <person name="Culley D."/>
            <person name="Daum C."/>
            <person name="Ezra D."/>
            <person name="Gonzalez J."/>
            <person name="Henrissat B."/>
            <person name="Kuo A."/>
            <person name="Liang C."/>
            <person name="Lipzen A."/>
            <person name="Lutzoni F."/>
            <person name="Magnuson J."/>
            <person name="Mondo S."/>
            <person name="Nolan M."/>
            <person name="Ohm R."/>
            <person name="Pangilinan J."/>
            <person name="Park H.-J."/>
            <person name="Ramirez L."/>
            <person name="Alfaro M."/>
            <person name="Sun H."/>
            <person name="Tritt A."/>
            <person name="Yoshinaga Y."/>
            <person name="Zwiers L.-H."/>
            <person name="Turgeon B."/>
            <person name="Goodwin S."/>
            <person name="Spatafora J."/>
            <person name="Crous P."/>
            <person name="Grigoriev I."/>
        </authorList>
    </citation>
    <scope>NUCLEOTIDE SEQUENCE</scope>
    <source>
        <strain evidence="3">ATCC 36951</strain>
    </source>
</reference>
<feature type="domain" description="Ubiquitin-like" evidence="2">
    <location>
        <begin position="261"/>
        <end position="340"/>
    </location>
</feature>
<keyword evidence="4" id="KW-1185">Reference proteome</keyword>
<dbReference type="Pfam" id="PF00240">
    <property type="entry name" value="ubiquitin"/>
    <property type="match status" value="1"/>
</dbReference>
<feature type="domain" description="Ubiquitin-like" evidence="2">
    <location>
        <begin position="167"/>
        <end position="241"/>
    </location>
</feature>
<dbReference type="InterPro" id="IPR029071">
    <property type="entry name" value="Ubiquitin-like_domsf"/>
</dbReference>
<dbReference type="InterPro" id="IPR000626">
    <property type="entry name" value="Ubiquitin-like_dom"/>
</dbReference>